<keyword evidence="1" id="KW-0175">Coiled coil</keyword>
<sequence>MKEIRLFHRRFNFSSKPADRIKCEHSLAHSLRISPPTAVKKNTKKLEWNDELLEQNVIWVNGQQSSLNDWPEEKRLELLYEIAPYPKKQNQTKLQTQLRQYRKKVKTAVESELNKGNQAAADFLLSILDTDRFVPYSRIEMFAKLPMQRKKQRIKMLETYLNAHNQLCQKPPANNTYIQEGIFKVPHQWGIGTDVISLSEYIAFTHQFLEVHFPDYEIKAIVGHDDERSAEVNTGAHTHYFLSGKNRVTGEFDLRKKQVAVINEYIKRTEPNTSLLPPDGKLTRKLSQKFGRYFQKMLFDYANQHLFIDKGLVAKLAPLSERMSEKRKEMNREAALPKADRSHNYHTHQLELIQKKVVLAEKERAVLSSENEVAMQHLTQLIDDVDLVEARLNQMHAERTTMQLEVADLKTEYSRLTVLTQSLTQNLVPKIVEIFKKVLLAVNAKDKGLVKKQSEYLNSVLNSTLDLPPELADKIASEVASLQAPKTAALDACYTDIEHDGK</sequence>
<feature type="coiled-coil region" evidence="1">
    <location>
        <begin position="378"/>
        <end position="412"/>
    </location>
</feature>
<proteinExistence type="predicted"/>
<reference evidence="2" key="1">
    <citation type="submission" date="2024-05" db="EMBL/GenBank/DDBJ databases">
        <title>Genome Sequences of Four Agar- Degrading Marine Bacteria.</title>
        <authorList>
            <person name="Phillips E.K."/>
            <person name="Shaffer J.C."/>
            <person name="Henson M.W."/>
            <person name="Temperton B."/>
            <person name="Thrash C.J."/>
            <person name="Martin M.O."/>
        </authorList>
    </citation>
    <scope>NUCLEOTIDE SEQUENCE</scope>
    <source>
        <strain evidence="2">EKP203</strain>
    </source>
</reference>
<evidence type="ECO:0000256" key="1">
    <source>
        <dbReference type="SAM" id="Coils"/>
    </source>
</evidence>
<evidence type="ECO:0000313" key="3">
    <source>
        <dbReference type="Proteomes" id="UP001169719"/>
    </source>
</evidence>
<dbReference type="EMBL" id="JAUEOZ010000001">
    <property type="protein sequence ID" value="MDN2481672.1"/>
    <property type="molecule type" value="Genomic_DNA"/>
</dbReference>
<organism evidence="2 3">
    <name type="scientific">Vibrio agarivorans</name>
    <dbReference type="NCBI Taxonomy" id="153622"/>
    <lineage>
        <taxon>Bacteria</taxon>
        <taxon>Pseudomonadati</taxon>
        <taxon>Pseudomonadota</taxon>
        <taxon>Gammaproteobacteria</taxon>
        <taxon>Vibrionales</taxon>
        <taxon>Vibrionaceae</taxon>
        <taxon>Vibrio</taxon>
    </lineage>
</organism>
<gene>
    <name evidence="2" type="ORF">QWJ08_09720</name>
</gene>
<keyword evidence="3" id="KW-1185">Reference proteome</keyword>
<accession>A0ABT7Y0V3</accession>
<evidence type="ECO:0000313" key="2">
    <source>
        <dbReference type="EMBL" id="MDN2481672.1"/>
    </source>
</evidence>
<dbReference type="Proteomes" id="UP001169719">
    <property type="component" value="Unassembled WGS sequence"/>
</dbReference>
<comment type="caution">
    <text evidence="2">The sequence shown here is derived from an EMBL/GenBank/DDBJ whole genome shotgun (WGS) entry which is preliminary data.</text>
</comment>
<name>A0ABT7Y0V3_9VIBR</name>
<protein>
    <submittedName>
        <fullName evidence="2">Uncharacterized protein</fullName>
    </submittedName>
</protein>
<dbReference type="RefSeq" id="WP_289961752.1">
    <property type="nucleotide sequence ID" value="NZ_JAUEOZ010000001.1"/>
</dbReference>